<organism evidence="2 3">
    <name type="scientific">Dermacoccus nishinomiyaensis</name>
    <dbReference type="NCBI Taxonomy" id="1274"/>
    <lineage>
        <taxon>Bacteria</taxon>
        <taxon>Bacillati</taxon>
        <taxon>Actinomycetota</taxon>
        <taxon>Actinomycetes</taxon>
        <taxon>Micrococcales</taxon>
        <taxon>Dermacoccaceae</taxon>
        <taxon>Dermacoccus</taxon>
    </lineage>
</organism>
<dbReference type="InterPro" id="IPR000600">
    <property type="entry name" value="ROK"/>
</dbReference>
<sequence length="254" mass="26759">MTRTSYPLGIDVGGTGIKGAPVDLDKGAFASERIRFETPAGASPDAVADVIAQIVEHFADMIGDEPIGVTIPGVVQHGVVRTAANIDKAWIGTNAEELISAHIGRDVLVVNDADAAGIAENFYGAAKDTDGLVLVTTLGTGIGTAVINDGVLVPNSELGHIEVEGHDAETRAAHSAKEREELSYGKWAKRLTKYYTSLENLLWPDLFVVGGGVSKKAEKFLPLLDIRTPIVPAKLENAAGIVGAARLAHDRHVK</sequence>
<protein>
    <submittedName>
        <fullName evidence="2">Polyphosphate glucokinase</fullName>
    </submittedName>
</protein>
<dbReference type="AlphaFoldDB" id="A0A075JLV8"/>
<dbReference type="Proteomes" id="UP000027986">
    <property type="component" value="Chromosome"/>
</dbReference>
<dbReference type="GeneID" id="41841236"/>
<keyword evidence="2" id="KW-0808">Transferase</keyword>
<dbReference type="KEGG" id="dni:HX89_08785"/>
<dbReference type="OrthoDB" id="849313at2"/>
<evidence type="ECO:0000313" key="3">
    <source>
        <dbReference type="Proteomes" id="UP000027986"/>
    </source>
</evidence>
<name>A0A075JLV8_9MICO</name>
<dbReference type="Pfam" id="PF00480">
    <property type="entry name" value="ROK"/>
    <property type="match status" value="1"/>
</dbReference>
<reference evidence="2 3" key="1">
    <citation type="submission" date="2014-07" db="EMBL/GenBank/DDBJ databases">
        <title>Genome Sequencing of Dermacoccus nishinomiyaensis.</title>
        <authorList>
            <person name="Hong K.W."/>
            <person name="Chan K.G."/>
        </authorList>
    </citation>
    <scope>NUCLEOTIDE SEQUENCE [LARGE SCALE GENOMIC DNA]</scope>
    <source>
        <strain evidence="2 3">M25</strain>
    </source>
</reference>
<evidence type="ECO:0000256" key="1">
    <source>
        <dbReference type="ARBA" id="ARBA00006479"/>
    </source>
</evidence>
<dbReference type="RefSeq" id="WP_006944296.1">
    <property type="nucleotide sequence ID" value="NZ_CAKZHM010000091.1"/>
</dbReference>
<dbReference type="EMBL" id="CP008889">
    <property type="protein sequence ID" value="AIF41023.1"/>
    <property type="molecule type" value="Genomic_DNA"/>
</dbReference>
<dbReference type="InterPro" id="IPR043129">
    <property type="entry name" value="ATPase_NBD"/>
</dbReference>
<dbReference type="NCBIfam" id="NF045942">
    <property type="entry name" value="PolPhglucPhase"/>
    <property type="match status" value="1"/>
</dbReference>
<dbReference type="HOGENOM" id="CLU_065796_0_0_11"/>
<accession>A0A075JLV8</accession>
<comment type="similarity">
    <text evidence="1">Belongs to the ROK (NagC/XylR) family.</text>
</comment>
<gene>
    <name evidence="2" type="ORF">HX89_08785</name>
</gene>
<proteinExistence type="inferred from homology"/>
<dbReference type="Gene3D" id="3.30.420.40">
    <property type="match status" value="2"/>
</dbReference>
<keyword evidence="3" id="KW-1185">Reference proteome</keyword>
<dbReference type="GO" id="GO:0016301">
    <property type="term" value="F:kinase activity"/>
    <property type="evidence" value="ECO:0007669"/>
    <property type="project" value="UniProtKB-KW"/>
</dbReference>
<dbReference type="PANTHER" id="PTHR18964">
    <property type="entry name" value="ROK (REPRESSOR, ORF, KINASE) FAMILY"/>
    <property type="match status" value="1"/>
</dbReference>
<dbReference type="STRING" id="1274.HX89_08785"/>
<evidence type="ECO:0000313" key="2">
    <source>
        <dbReference type="EMBL" id="AIF41023.1"/>
    </source>
</evidence>
<dbReference type="PANTHER" id="PTHR18964:SF146">
    <property type="entry name" value="POLYPHOSPHATE GLUCOKINASE"/>
    <property type="match status" value="1"/>
</dbReference>
<dbReference type="eggNOG" id="COG1940">
    <property type="taxonomic scope" value="Bacteria"/>
</dbReference>
<keyword evidence="2" id="KW-0418">Kinase</keyword>
<dbReference type="SUPFAM" id="SSF53067">
    <property type="entry name" value="Actin-like ATPase domain"/>
    <property type="match status" value="1"/>
</dbReference>
<dbReference type="CDD" id="cd24058">
    <property type="entry name" value="ASKHA_NBD_ROK_PPGK"/>
    <property type="match status" value="1"/>
</dbReference>